<protein>
    <recommendedName>
        <fullName evidence="3">Tripartite motif-containing protein 2</fullName>
    </recommendedName>
</protein>
<organism evidence="1 2">
    <name type="scientific">Magallana gigas</name>
    <name type="common">Pacific oyster</name>
    <name type="synonym">Crassostrea gigas</name>
    <dbReference type="NCBI Taxonomy" id="29159"/>
    <lineage>
        <taxon>Eukaryota</taxon>
        <taxon>Metazoa</taxon>
        <taxon>Spiralia</taxon>
        <taxon>Lophotrochozoa</taxon>
        <taxon>Mollusca</taxon>
        <taxon>Bivalvia</taxon>
        <taxon>Autobranchia</taxon>
        <taxon>Pteriomorphia</taxon>
        <taxon>Ostreida</taxon>
        <taxon>Ostreoidea</taxon>
        <taxon>Ostreidae</taxon>
        <taxon>Magallana</taxon>
    </lineage>
</organism>
<dbReference type="InterPro" id="IPR011042">
    <property type="entry name" value="6-blade_b-propeller_TolB-like"/>
</dbReference>
<evidence type="ECO:0008006" key="3">
    <source>
        <dbReference type="Google" id="ProtNLM"/>
    </source>
</evidence>
<dbReference type="AlphaFoldDB" id="A0A8W8M578"/>
<dbReference type="Gene3D" id="2.120.10.30">
    <property type="entry name" value="TolB, C-terminal domain"/>
    <property type="match status" value="1"/>
</dbReference>
<keyword evidence="2" id="KW-1185">Reference proteome</keyword>
<dbReference type="Proteomes" id="UP000005408">
    <property type="component" value="Unassembled WGS sequence"/>
</dbReference>
<name>A0A8W8M578_MAGGI</name>
<dbReference type="PANTHER" id="PTHR24104">
    <property type="entry name" value="E3 UBIQUITIN-PROTEIN LIGASE NHLRC1-RELATED"/>
    <property type="match status" value="1"/>
</dbReference>
<dbReference type="InterPro" id="IPR050952">
    <property type="entry name" value="TRIM-NHL_E3_ligases"/>
</dbReference>
<dbReference type="SUPFAM" id="SSF101898">
    <property type="entry name" value="NHL repeat"/>
    <property type="match status" value="1"/>
</dbReference>
<sequence>VQKDELGKCSKKLIMDLNKQSDVWHREIDLIIKNMKYDVNKVESKHLSVLNKHEDKISNTISDIQQIIAKLKRLQNSKDVSLVSEYKSRNAEFRRLPPKLEVSLPNFVPQKIDRDQLTRQIGSLSASSLITKEQDYIMPQEPVSSFQRLSSRHINVPHKIDAIDTGYEPRVLTAIDTGYVLHSVACLSDSEIWTSGSKKIMKLFNLQRELVQSAKTESGNKPSDIAVTRRGNLVYTDENDRTVNIMKKSVTQTVIRLRQWIPRGVCSSSSGDLLVIMDSKDYKQTKVVRYSGSTDREKQSIQYNDRGQPLYLVGNDKYITENRNEDICVSDYRAHAVVVVNHAGKLRFKYAGQPTSSMNPFCPHGITSDSHSRILTADFINECIHILDQDGQFLRFINNCNLQHPEGLCIDTKDNLFVAEYHTGKVKKIQYCM</sequence>
<dbReference type="EnsemblMetazoa" id="G30638.1">
    <property type="protein sequence ID" value="G30638.1:cds"/>
    <property type="gene ID" value="G30638"/>
</dbReference>
<reference evidence="1" key="1">
    <citation type="submission" date="2022-08" db="UniProtKB">
        <authorList>
            <consortium name="EnsemblMetazoa"/>
        </authorList>
    </citation>
    <scope>IDENTIFICATION</scope>
    <source>
        <strain evidence="1">05x7-T-G4-1.051#20</strain>
    </source>
</reference>
<proteinExistence type="predicted"/>
<dbReference type="GO" id="GO:0000209">
    <property type="term" value="P:protein polyubiquitination"/>
    <property type="evidence" value="ECO:0007669"/>
    <property type="project" value="TreeGrafter"/>
</dbReference>
<evidence type="ECO:0000313" key="2">
    <source>
        <dbReference type="Proteomes" id="UP000005408"/>
    </source>
</evidence>
<evidence type="ECO:0000313" key="1">
    <source>
        <dbReference type="EnsemblMetazoa" id="G30638.1:cds"/>
    </source>
</evidence>
<dbReference type="GO" id="GO:0043161">
    <property type="term" value="P:proteasome-mediated ubiquitin-dependent protein catabolic process"/>
    <property type="evidence" value="ECO:0007669"/>
    <property type="project" value="TreeGrafter"/>
</dbReference>
<dbReference type="GO" id="GO:0061630">
    <property type="term" value="F:ubiquitin protein ligase activity"/>
    <property type="evidence" value="ECO:0007669"/>
    <property type="project" value="TreeGrafter"/>
</dbReference>
<accession>A0A8W8M578</accession>
<dbReference type="PANTHER" id="PTHR24104:SF57">
    <property type="entry name" value="BEE-MILK PROTEIN"/>
    <property type="match status" value="1"/>
</dbReference>